<gene>
    <name evidence="3" type="ORF">GQ651_08805</name>
</gene>
<dbReference type="RefSeq" id="WP_160763789.1">
    <property type="nucleotide sequence ID" value="NZ_WUPT01000001.1"/>
</dbReference>
<accession>A0A7C9IG03</accession>
<dbReference type="AlphaFoldDB" id="A0A7C9IG03"/>
<evidence type="ECO:0000256" key="2">
    <source>
        <dbReference type="SAM" id="MobiDB-lite"/>
    </source>
</evidence>
<keyword evidence="4" id="KW-1185">Reference proteome</keyword>
<evidence type="ECO:0000256" key="1">
    <source>
        <dbReference type="SAM" id="Coils"/>
    </source>
</evidence>
<evidence type="ECO:0000313" key="3">
    <source>
        <dbReference type="EMBL" id="MXQ07944.1"/>
    </source>
</evidence>
<protein>
    <submittedName>
        <fullName evidence="3">Uncharacterized protein</fullName>
    </submittedName>
</protein>
<evidence type="ECO:0000313" key="4">
    <source>
        <dbReference type="Proteomes" id="UP000480350"/>
    </source>
</evidence>
<comment type="caution">
    <text evidence="3">The sequence shown here is derived from an EMBL/GenBank/DDBJ whole genome shotgun (WGS) entry which is preliminary data.</text>
</comment>
<dbReference type="EMBL" id="WUPT01000001">
    <property type="protein sequence ID" value="MXQ07944.1"/>
    <property type="molecule type" value="Genomic_DNA"/>
</dbReference>
<dbReference type="Proteomes" id="UP000480350">
    <property type="component" value="Unassembled WGS sequence"/>
</dbReference>
<feature type="region of interest" description="Disordered" evidence="2">
    <location>
        <begin position="1"/>
        <end position="23"/>
    </location>
</feature>
<proteinExistence type="predicted"/>
<reference evidence="3 4" key="2">
    <citation type="submission" date="2020-03" db="EMBL/GenBank/DDBJ databases">
        <title>Kangsaoukella pontilimi gen. nov., sp. nov., a new member of the family Rhodobacteraceae isolated from a tidal mudflat.</title>
        <authorList>
            <person name="Kim I.S."/>
        </authorList>
    </citation>
    <scope>NUCLEOTIDE SEQUENCE [LARGE SCALE GENOMIC DNA]</scope>
    <source>
        <strain evidence="3 4">GH1-50</strain>
    </source>
</reference>
<feature type="coiled-coil region" evidence="1">
    <location>
        <begin position="30"/>
        <end position="57"/>
    </location>
</feature>
<reference evidence="3 4" key="1">
    <citation type="submission" date="2019-12" db="EMBL/GenBank/DDBJ databases">
        <authorList>
            <person name="Lee S.D."/>
        </authorList>
    </citation>
    <scope>NUCLEOTIDE SEQUENCE [LARGE SCALE GENOMIC DNA]</scope>
    <source>
        <strain evidence="3 4">GH1-50</strain>
    </source>
</reference>
<keyword evidence="1" id="KW-0175">Coiled coil</keyword>
<sequence length="83" mass="9409">MRRPAPNNPPQVHKSYATGALTPQEAASRLARLEFDIARLEREIANSEGRAHRARRQLAKQHDDRFTLLDVIARAPSALKKKK</sequence>
<organism evidence="3 4">
    <name type="scientific">Kangsaoukella pontilimi</name>
    <dbReference type="NCBI Taxonomy" id="2691042"/>
    <lineage>
        <taxon>Bacteria</taxon>
        <taxon>Pseudomonadati</taxon>
        <taxon>Pseudomonadota</taxon>
        <taxon>Alphaproteobacteria</taxon>
        <taxon>Rhodobacterales</taxon>
        <taxon>Paracoccaceae</taxon>
        <taxon>Kangsaoukella</taxon>
    </lineage>
</organism>
<name>A0A7C9IG03_9RHOB</name>